<dbReference type="AlphaFoldDB" id="E4UNH2"/>
<evidence type="ECO:0000313" key="2">
    <source>
        <dbReference type="Proteomes" id="UP000002669"/>
    </source>
</evidence>
<dbReference type="HOGENOM" id="CLU_2941294_0_0_1"/>
<proteinExistence type="predicted"/>
<dbReference type="RefSeq" id="XP_003175063.1">
    <property type="nucleotide sequence ID" value="XM_003175015.1"/>
</dbReference>
<accession>E4UNH2</accession>
<keyword evidence="2" id="KW-1185">Reference proteome</keyword>
<organism evidence="2">
    <name type="scientific">Arthroderma gypseum (strain ATCC MYA-4604 / CBS 118893)</name>
    <name type="common">Microsporum gypseum</name>
    <dbReference type="NCBI Taxonomy" id="535722"/>
    <lineage>
        <taxon>Eukaryota</taxon>
        <taxon>Fungi</taxon>
        <taxon>Dikarya</taxon>
        <taxon>Ascomycota</taxon>
        <taxon>Pezizomycotina</taxon>
        <taxon>Eurotiomycetes</taxon>
        <taxon>Eurotiomycetidae</taxon>
        <taxon>Onygenales</taxon>
        <taxon>Arthrodermataceae</taxon>
        <taxon>Nannizzia</taxon>
    </lineage>
</organism>
<evidence type="ECO:0000313" key="1">
    <source>
        <dbReference type="EMBL" id="EFQ99580.1"/>
    </source>
</evidence>
<dbReference type="InParanoid" id="E4UNH2"/>
<protein>
    <submittedName>
        <fullName evidence="1">Uncharacterized protein</fullName>
    </submittedName>
</protein>
<sequence length="60" mass="6255">MSAVEKEFDLGVGAPETVSITLDNSGPIANDGQYVVDGGTVKSHSNWGGNLALLVLRQII</sequence>
<dbReference type="GeneID" id="10030368"/>
<gene>
    <name evidence="1" type="ORF">MGYG_02592</name>
</gene>
<dbReference type="VEuPathDB" id="FungiDB:MGYG_02592"/>
<name>E4UNH2_ARTGP</name>
<dbReference type="Proteomes" id="UP000002669">
    <property type="component" value="Unassembled WGS sequence"/>
</dbReference>
<dbReference type="EMBL" id="DS989823">
    <property type="protein sequence ID" value="EFQ99580.1"/>
    <property type="molecule type" value="Genomic_DNA"/>
</dbReference>
<reference evidence="2" key="1">
    <citation type="journal article" date="2012" name="MBio">
        <title>Comparative genome analysis of Trichophyton rubrum and related dermatophytes reveals candidate genes involved in infection.</title>
        <authorList>
            <person name="Martinez D.A."/>
            <person name="Oliver B.G."/>
            <person name="Graeser Y."/>
            <person name="Goldberg J.M."/>
            <person name="Li W."/>
            <person name="Martinez-Rossi N.M."/>
            <person name="Monod M."/>
            <person name="Shelest E."/>
            <person name="Barton R.C."/>
            <person name="Birch E."/>
            <person name="Brakhage A.A."/>
            <person name="Chen Z."/>
            <person name="Gurr S.J."/>
            <person name="Heiman D."/>
            <person name="Heitman J."/>
            <person name="Kosti I."/>
            <person name="Rossi A."/>
            <person name="Saif S."/>
            <person name="Samalova M."/>
            <person name="Saunders C.W."/>
            <person name="Shea T."/>
            <person name="Summerbell R.C."/>
            <person name="Xu J."/>
            <person name="Young S."/>
            <person name="Zeng Q."/>
            <person name="Birren B.W."/>
            <person name="Cuomo C.A."/>
            <person name="White T.C."/>
        </authorList>
    </citation>
    <scope>NUCLEOTIDE SEQUENCE [LARGE SCALE GENOMIC DNA]</scope>
    <source>
        <strain evidence="2">ATCC MYA-4604 / CBS 118893</strain>
    </source>
</reference>